<feature type="compositionally biased region" description="Basic and acidic residues" evidence="1">
    <location>
        <begin position="145"/>
        <end position="154"/>
    </location>
</feature>
<reference evidence="2 3" key="1">
    <citation type="submission" date="2016-10" db="EMBL/GenBank/DDBJ databases">
        <authorList>
            <person name="de Groot N.N."/>
        </authorList>
    </citation>
    <scope>NUCLEOTIDE SEQUENCE [LARGE SCALE GENOMIC DNA]</scope>
    <source>
        <strain evidence="2 3">StLB037</strain>
    </source>
</reference>
<proteinExistence type="predicted"/>
<evidence type="ECO:0000313" key="2">
    <source>
        <dbReference type="EMBL" id="SDO93568.1"/>
    </source>
</evidence>
<dbReference type="InterPro" id="IPR046485">
    <property type="entry name" value="DUF6578"/>
</dbReference>
<organism evidence="2 3">
    <name type="scientific">Microbacterium testaceum (strain StLB037)</name>
    <dbReference type="NCBI Taxonomy" id="979556"/>
    <lineage>
        <taxon>Bacteria</taxon>
        <taxon>Bacillati</taxon>
        <taxon>Actinomycetota</taxon>
        <taxon>Actinomycetes</taxon>
        <taxon>Micrococcales</taxon>
        <taxon>Microbacteriaceae</taxon>
        <taxon>Microbacterium</taxon>
    </lineage>
</organism>
<sequence>MTRVWLDAMEWACCGDPFSVGDDVDFVIEHRTPFDGFVRQLGAELAATVDAFEARHPEGSTDDRVLGRVTRVQIVVQESIESFALRRPGHGAPPDAEMPAEGELWPLPGRDLGNGFFIGNRPSRWMRVSAPVPEAVELVPSHSVPGERPESDDRVTEDELNGPEPSERRLRIRRGWLVDVEETHL</sequence>
<dbReference type="Pfam" id="PF20218">
    <property type="entry name" value="DUF6578"/>
    <property type="match status" value="1"/>
</dbReference>
<evidence type="ECO:0000313" key="3">
    <source>
        <dbReference type="Proteomes" id="UP000186456"/>
    </source>
</evidence>
<evidence type="ECO:0000256" key="1">
    <source>
        <dbReference type="SAM" id="MobiDB-lite"/>
    </source>
</evidence>
<protein>
    <submittedName>
        <fullName evidence="2">Uncharacterized protein</fullName>
    </submittedName>
</protein>
<name>A0A1H0NLY2_MICTS</name>
<dbReference type="AlphaFoldDB" id="A0A1H0NLY2"/>
<feature type="region of interest" description="Disordered" evidence="1">
    <location>
        <begin position="139"/>
        <end position="166"/>
    </location>
</feature>
<accession>A0A1H0NLY2</accession>
<dbReference type="RefSeq" id="WP_074694914.1">
    <property type="nucleotide sequence ID" value="NZ_FNJN01000003.1"/>
</dbReference>
<dbReference type="EMBL" id="FNJN01000003">
    <property type="protein sequence ID" value="SDO93568.1"/>
    <property type="molecule type" value="Genomic_DNA"/>
</dbReference>
<gene>
    <name evidence="2" type="ORF">SAMN04487788_1412</name>
</gene>
<dbReference type="Proteomes" id="UP000186456">
    <property type="component" value="Unassembled WGS sequence"/>
</dbReference>